<organism evidence="7 8">
    <name type="scientific">Tilletiaria anomala (strain ATCC 24038 / CBS 436.72 / UBC 951)</name>
    <dbReference type="NCBI Taxonomy" id="1037660"/>
    <lineage>
        <taxon>Eukaryota</taxon>
        <taxon>Fungi</taxon>
        <taxon>Dikarya</taxon>
        <taxon>Basidiomycota</taxon>
        <taxon>Ustilaginomycotina</taxon>
        <taxon>Exobasidiomycetes</taxon>
        <taxon>Georgefischeriales</taxon>
        <taxon>Tilletiariaceae</taxon>
        <taxon>Tilletiaria</taxon>
    </lineage>
</organism>
<evidence type="ECO:0000256" key="1">
    <source>
        <dbReference type="ARBA" id="ARBA00004496"/>
    </source>
</evidence>
<evidence type="ECO:0000256" key="2">
    <source>
        <dbReference type="ARBA" id="ARBA00010208"/>
    </source>
</evidence>
<dbReference type="OrthoDB" id="10264956at2759"/>
<evidence type="ECO:0000313" key="7">
    <source>
        <dbReference type="EMBL" id="KDN52049.1"/>
    </source>
</evidence>
<dbReference type="SUPFAM" id="SSF54197">
    <property type="entry name" value="HIT-like"/>
    <property type="match status" value="1"/>
</dbReference>
<dbReference type="RefSeq" id="XP_013244881.1">
    <property type="nucleotide sequence ID" value="XM_013389427.1"/>
</dbReference>
<dbReference type="STRING" id="1037660.A0A066WM21"/>
<dbReference type="PANTHER" id="PTHR12978">
    <property type="entry name" value="HISTIDINE TRIAD HIT PROTEIN MEMBER"/>
    <property type="match status" value="1"/>
</dbReference>
<comment type="subcellular location">
    <subcellularLocation>
        <location evidence="1">Cytoplasm</location>
    </subcellularLocation>
</comment>
<gene>
    <name evidence="7" type="ORF">K437DRAFT_38860</name>
</gene>
<dbReference type="Gene3D" id="3.30.200.40">
    <property type="entry name" value="Scavenger mRNA decapping enzyme, N-terminal domain"/>
    <property type="match status" value="1"/>
</dbReference>
<dbReference type="HOGENOM" id="CLU_041045_1_0_1"/>
<evidence type="ECO:0000256" key="3">
    <source>
        <dbReference type="ARBA" id="ARBA00022490"/>
    </source>
</evidence>
<dbReference type="Proteomes" id="UP000027361">
    <property type="component" value="Unassembled WGS sequence"/>
</dbReference>
<dbReference type="PIRSF" id="PIRSF028973">
    <property type="entry name" value="Scavenger_mRNA_decap_enz"/>
    <property type="match status" value="1"/>
</dbReference>
<keyword evidence="8" id="KW-1185">Reference proteome</keyword>
<dbReference type="EMBL" id="JMSN01000014">
    <property type="protein sequence ID" value="KDN52049.1"/>
    <property type="molecule type" value="Genomic_DNA"/>
</dbReference>
<keyword evidence="3" id="KW-0963">Cytoplasm</keyword>
<dbReference type="GO" id="GO:0000290">
    <property type="term" value="P:deadenylation-dependent decapping of nuclear-transcribed mRNA"/>
    <property type="evidence" value="ECO:0007669"/>
    <property type="project" value="InterPro"/>
</dbReference>
<reference evidence="7 8" key="1">
    <citation type="submission" date="2014-05" db="EMBL/GenBank/DDBJ databases">
        <title>Draft genome sequence of a rare smut relative, Tilletiaria anomala UBC 951.</title>
        <authorList>
            <consortium name="DOE Joint Genome Institute"/>
            <person name="Toome M."/>
            <person name="Kuo A."/>
            <person name="Henrissat B."/>
            <person name="Lipzen A."/>
            <person name="Tritt A."/>
            <person name="Yoshinaga Y."/>
            <person name="Zane M."/>
            <person name="Barry K."/>
            <person name="Grigoriev I.V."/>
            <person name="Spatafora J.W."/>
            <person name="Aimea M.C."/>
        </authorList>
    </citation>
    <scope>NUCLEOTIDE SEQUENCE [LARGE SCALE GENOMIC DNA]</scope>
    <source>
        <strain evidence="7 8">UBC 951</strain>
    </source>
</reference>
<dbReference type="GO" id="GO:0000932">
    <property type="term" value="C:P-body"/>
    <property type="evidence" value="ECO:0007669"/>
    <property type="project" value="TreeGrafter"/>
</dbReference>
<dbReference type="SUPFAM" id="SSF102860">
    <property type="entry name" value="mRNA decapping enzyme DcpS N-terminal domain"/>
    <property type="match status" value="1"/>
</dbReference>
<name>A0A066WM21_TILAU</name>
<proteinExistence type="inferred from homology"/>
<evidence type="ECO:0000256" key="6">
    <source>
        <dbReference type="PIRSR" id="PIRSR028973-2"/>
    </source>
</evidence>
<dbReference type="GO" id="GO:0016787">
    <property type="term" value="F:hydrolase activity"/>
    <property type="evidence" value="ECO:0007669"/>
    <property type="project" value="InterPro"/>
</dbReference>
<feature type="binding site" evidence="6">
    <location>
        <begin position="302"/>
        <end position="313"/>
    </location>
    <ligand>
        <name>substrate</name>
    </ligand>
</feature>
<sequence>MTSDGKDSGSLQGFQLDRVLSEDPKTHAAALLGHFSAIIDGKDSKEQAIVLVEKTHFEQRFYAGLGNAELKDAVETGAPEERATKVAKTVDSPKGAAAVSTLSFHRNAFALERTQSLGQNDIYTWLLGWTASESTSPADIKITLIRPASEAHVAKHSSQPIYVVTETPEMYKENVEPWILAQPPSRIQWVYNILEKKKEKDSILYENPDPHTGFVILPDLKWDQKTLSSLHLTAIVHDRSLRSLRDLRPESEEPRHVELLRAIRAAGAHVASVRFGLRALTRLKGDDTEHEMGGSALRCYLHYHPTYYHLHVHITAADNALQPGALVGKAHLVDDVIDLLQLGVDLRRRSIGVALGAGNELWDVLYGVRA</sequence>
<dbReference type="GeneID" id="25267429"/>
<dbReference type="OMA" id="PNTKWDG"/>
<dbReference type="Pfam" id="PF11969">
    <property type="entry name" value="DcpS_C"/>
    <property type="match status" value="1"/>
</dbReference>
<feature type="binding site" evidence="6">
    <location>
        <position position="219"/>
    </location>
    <ligand>
        <name>substrate</name>
    </ligand>
</feature>
<dbReference type="InterPro" id="IPR019808">
    <property type="entry name" value="Histidine_triad_CS"/>
</dbReference>
<dbReference type="GO" id="GO:0005634">
    <property type="term" value="C:nucleus"/>
    <property type="evidence" value="ECO:0007669"/>
    <property type="project" value="TreeGrafter"/>
</dbReference>
<dbReference type="AlphaFoldDB" id="A0A066WM21"/>
<accession>A0A066WM21</accession>
<feature type="active site" description="Nucleophile" evidence="5">
    <location>
        <position position="311"/>
    </location>
</feature>
<dbReference type="PANTHER" id="PTHR12978:SF0">
    <property type="entry name" value="M7GPPPX DIPHOSPHATASE"/>
    <property type="match status" value="1"/>
</dbReference>
<keyword evidence="4" id="KW-0597">Phosphoprotein</keyword>
<comment type="caution">
    <text evidence="7">The sequence shown here is derived from an EMBL/GenBank/DDBJ whole genome shotgun (WGS) entry which is preliminary data.</text>
</comment>
<feature type="binding site" evidence="6">
    <location>
        <position position="221"/>
    </location>
    <ligand>
        <name>substrate</name>
    </ligand>
</feature>
<dbReference type="Gene3D" id="3.30.428.10">
    <property type="entry name" value="HIT-like"/>
    <property type="match status" value="1"/>
</dbReference>
<dbReference type="InterPro" id="IPR036265">
    <property type="entry name" value="HIT-like_sf"/>
</dbReference>
<feature type="binding site" evidence="6">
    <location>
        <position position="189"/>
    </location>
    <ligand>
        <name>substrate</name>
    </ligand>
</feature>
<dbReference type="FunCoup" id="A0A066WM21">
    <property type="interactions" value="404"/>
</dbReference>
<protein>
    <submittedName>
        <fullName evidence="7">HIT-like protein</fullName>
    </submittedName>
</protein>
<dbReference type="InterPro" id="IPR008594">
    <property type="entry name" value="DcpS/DCS2"/>
</dbReference>
<evidence type="ECO:0000313" key="8">
    <source>
        <dbReference type="Proteomes" id="UP000027361"/>
    </source>
</evidence>
<dbReference type="PROSITE" id="PS00892">
    <property type="entry name" value="HIT_1"/>
    <property type="match status" value="1"/>
</dbReference>
<dbReference type="InterPro" id="IPR011145">
    <property type="entry name" value="Scavenger_mRNA_decap_enz_N"/>
</dbReference>
<comment type="similarity">
    <text evidence="2">Belongs to the HIT family.</text>
</comment>
<feature type="binding site" evidence="6">
    <location>
        <position position="199"/>
    </location>
    <ligand>
        <name>substrate</name>
    </ligand>
</feature>
<evidence type="ECO:0000256" key="5">
    <source>
        <dbReference type="PIRSR" id="PIRSR028973-1"/>
    </source>
</evidence>
<dbReference type="Pfam" id="PF05652">
    <property type="entry name" value="DcpS"/>
    <property type="match status" value="1"/>
</dbReference>
<dbReference type="GO" id="GO:0000340">
    <property type="term" value="F:RNA 7-methylguanosine cap binding"/>
    <property type="evidence" value="ECO:0007669"/>
    <property type="project" value="TreeGrafter"/>
</dbReference>
<dbReference type="InParanoid" id="A0A066WM21"/>
<evidence type="ECO:0000256" key="4">
    <source>
        <dbReference type="ARBA" id="ARBA00022553"/>
    </source>
</evidence>